<organism evidence="1 2">
    <name type="scientific">Kipferlia bialata</name>
    <dbReference type="NCBI Taxonomy" id="797122"/>
    <lineage>
        <taxon>Eukaryota</taxon>
        <taxon>Metamonada</taxon>
        <taxon>Carpediemonas-like organisms</taxon>
        <taxon>Kipferlia</taxon>
    </lineage>
</organism>
<keyword evidence="2" id="KW-1185">Reference proteome</keyword>
<comment type="caution">
    <text evidence="1">The sequence shown here is derived from an EMBL/GenBank/DDBJ whole genome shotgun (WGS) entry which is preliminary data.</text>
</comment>
<name>A0A9K3CQ25_9EUKA</name>
<dbReference type="Proteomes" id="UP000265618">
    <property type="component" value="Unassembled WGS sequence"/>
</dbReference>
<evidence type="ECO:0000313" key="1">
    <source>
        <dbReference type="EMBL" id="GIQ80481.1"/>
    </source>
</evidence>
<protein>
    <submittedName>
        <fullName evidence="1">Uncharacterized protein</fullName>
    </submittedName>
</protein>
<sequence length="425" mass="45222">MAPVPSRAVRVTPEGACSLLYLPTTSLPTSCHISVALALGYDSMESLPVPSAVVASLLPSLTVPGTQDTLSDTLSRLGCSIDSGASREFLSISCECPSSSAPAALATLTHALEHAGAAPLGQGVVDEASAAVCHMAGSMAYQGRECARELALGHLLQHSDPKAPPQPLPWALGPLSDVYLGSRCVSAYAVTDSVRRAAGGASYVVSGPASVKAEMEETFRHPALDTDAMDPFQHQRPLPALSPPDHAPGVVSMGYGVIGQEGMCGTQPTVDRSQLDIDLSDPFRTRISEQLALANSTKDDLDRCNAENVGKLTQIWEQLGYSNQKIRAMSDLATRITSSGVAKVEPREKADVISLLRNATMEADKRRAKAQSIISQLKALWTEFGQHAEAVQAQEEFQHKFAANPLSDSTLKAMHDLLSEWQEKK</sequence>
<evidence type="ECO:0000313" key="2">
    <source>
        <dbReference type="Proteomes" id="UP000265618"/>
    </source>
</evidence>
<reference evidence="1 2" key="1">
    <citation type="journal article" date="2018" name="PLoS ONE">
        <title>The draft genome of Kipferlia bialata reveals reductive genome evolution in fornicate parasites.</title>
        <authorList>
            <person name="Tanifuji G."/>
            <person name="Takabayashi S."/>
            <person name="Kume K."/>
            <person name="Takagi M."/>
            <person name="Nakayama T."/>
            <person name="Kamikawa R."/>
            <person name="Inagaki Y."/>
            <person name="Hashimoto T."/>
        </authorList>
    </citation>
    <scope>NUCLEOTIDE SEQUENCE [LARGE SCALE GENOMIC DNA]</scope>
    <source>
        <strain evidence="1">NY0173</strain>
    </source>
</reference>
<accession>A0A9K3CQ25</accession>
<proteinExistence type="predicted"/>
<dbReference type="AlphaFoldDB" id="A0A9K3CQ25"/>
<dbReference type="EMBL" id="BDIP01000178">
    <property type="protein sequence ID" value="GIQ80481.1"/>
    <property type="molecule type" value="Genomic_DNA"/>
</dbReference>
<gene>
    <name evidence="1" type="ORF">KIPB_001286</name>
</gene>